<keyword evidence="4" id="KW-1185">Reference proteome</keyword>
<dbReference type="Proteomes" id="UP000563151">
    <property type="component" value="Unassembled WGS sequence"/>
</dbReference>
<reference evidence="3 4" key="1">
    <citation type="submission" date="2020-04" db="EMBL/GenBank/DDBJ databases">
        <title>Genomic insights into acetone-butanol-ethanol (ABE) fermentation by sequencing solventogenic clostridia strains.</title>
        <authorList>
            <person name="Brown S."/>
        </authorList>
    </citation>
    <scope>NUCLEOTIDE SEQUENCE [LARGE SCALE GENOMIC DNA]</scope>
    <source>
        <strain evidence="3 4">DJ011</strain>
    </source>
</reference>
<evidence type="ECO:0000256" key="1">
    <source>
        <dbReference type="SAM" id="Phobius"/>
    </source>
</evidence>
<comment type="caution">
    <text evidence="3">The sequence shown here is derived from an EMBL/GenBank/DDBJ whole genome shotgun (WGS) entry which is preliminary data.</text>
</comment>
<dbReference type="CDD" id="cd06259">
    <property type="entry name" value="YdcF-like"/>
    <property type="match status" value="1"/>
</dbReference>
<dbReference type="InterPro" id="IPR014729">
    <property type="entry name" value="Rossmann-like_a/b/a_fold"/>
</dbReference>
<dbReference type="RefSeq" id="WP_035148125.1">
    <property type="nucleotide sequence ID" value="NZ_JAAZWO010000016.1"/>
</dbReference>
<feature type="transmembrane region" description="Helical" evidence="1">
    <location>
        <begin position="6"/>
        <end position="22"/>
    </location>
</feature>
<evidence type="ECO:0000313" key="4">
    <source>
        <dbReference type="Proteomes" id="UP000563151"/>
    </source>
</evidence>
<dbReference type="FunFam" id="3.40.50.620:FF:000150">
    <property type="entry name" value="Integral membrane protein"/>
    <property type="match status" value="1"/>
</dbReference>
<accession>A0A923E8S0</accession>
<dbReference type="InterPro" id="IPR051599">
    <property type="entry name" value="Cell_Envelope_Assoc"/>
</dbReference>
<dbReference type="AlphaFoldDB" id="A0A923E8S0"/>
<feature type="transmembrane region" description="Helical" evidence="1">
    <location>
        <begin position="54"/>
        <end position="85"/>
    </location>
</feature>
<protein>
    <submittedName>
        <fullName evidence="3">YdcF family protein</fullName>
    </submittedName>
</protein>
<keyword evidence="1" id="KW-1133">Transmembrane helix</keyword>
<keyword evidence="1" id="KW-0472">Membrane</keyword>
<feature type="transmembrane region" description="Helical" evidence="1">
    <location>
        <begin position="97"/>
        <end position="118"/>
    </location>
</feature>
<feature type="domain" description="DUF218" evidence="2">
    <location>
        <begin position="165"/>
        <end position="313"/>
    </location>
</feature>
<dbReference type="PANTHER" id="PTHR30336">
    <property type="entry name" value="INNER MEMBRANE PROTEIN, PROBABLE PERMEASE"/>
    <property type="match status" value="1"/>
</dbReference>
<dbReference type="InterPro" id="IPR003848">
    <property type="entry name" value="DUF218"/>
</dbReference>
<feature type="transmembrane region" description="Helical" evidence="1">
    <location>
        <begin position="323"/>
        <end position="344"/>
    </location>
</feature>
<feature type="transmembrane region" description="Helical" evidence="1">
    <location>
        <begin position="130"/>
        <end position="155"/>
    </location>
</feature>
<dbReference type="PANTHER" id="PTHR30336:SF18">
    <property type="entry name" value="MEMBRANE PROTEIN"/>
    <property type="match status" value="1"/>
</dbReference>
<dbReference type="EMBL" id="JAAZWO010000016">
    <property type="protein sequence ID" value="MBC2398672.1"/>
    <property type="molecule type" value="Genomic_DNA"/>
</dbReference>
<dbReference type="Pfam" id="PF02698">
    <property type="entry name" value="DUF218"/>
    <property type="match status" value="1"/>
</dbReference>
<sequence length="348" mass="39136">MSLVITLTAITFIVFFVSYLMDPRKLVNGLLFNIFLFSAMITIVYVAFTIQNSILIFLVIIFAILVIIVFIFGVYILIIALFINAKIVMKHESRTSANLLTLFLAIGLIGCLVLSFIIRRINLSPEAGILLGGFTLIGVYYLFSIFNFLMISFIYQFNHPKLNQDFIIILGSGLIGDRVPPLLASRIDKAIEFYHKQAAVTTPPKIIFSGGQGADEKISEALAMQKYAIEKGIPIEDTILEDKSINTLQNMQFSKRIIENLIPNKSKSIFVTNNFHLFRAALYARKANLNSVGLASKTALYFLPNAMIREYIAIVVLHKKQHIIIVSLILIVSLVLAILNYCLIRPYM</sequence>
<dbReference type="GO" id="GO:0000270">
    <property type="term" value="P:peptidoglycan metabolic process"/>
    <property type="evidence" value="ECO:0007669"/>
    <property type="project" value="TreeGrafter"/>
</dbReference>
<dbReference type="GO" id="GO:0005886">
    <property type="term" value="C:plasma membrane"/>
    <property type="evidence" value="ECO:0007669"/>
    <property type="project" value="TreeGrafter"/>
</dbReference>
<proteinExistence type="predicted"/>
<name>A0A923E8S0_CLOTT</name>
<evidence type="ECO:0000259" key="2">
    <source>
        <dbReference type="Pfam" id="PF02698"/>
    </source>
</evidence>
<organism evidence="3 4">
    <name type="scientific">Clostridium tetanomorphum</name>
    <dbReference type="NCBI Taxonomy" id="1553"/>
    <lineage>
        <taxon>Bacteria</taxon>
        <taxon>Bacillati</taxon>
        <taxon>Bacillota</taxon>
        <taxon>Clostridia</taxon>
        <taxon>Eubacteriales</taxon>
        <taxon>Clostridiaceae</taxon>
        <taxon>Clostridium</taxon>
    </lineage>
</organism>
<feature type="transmembrane region" description="Helical" evidence="1">
    <location>
        <begin position="29"/>
        <end position="48"/>
    </location>
</feature>
<gene>
    <name evidence="3" type="ORF">HGG79_12940</name>
</gene>
<evidence type="ECO:0000313" key="3">
    <source>
        <dbReference type="EMBL" id="MBC2398672.1"/>
    </source>
</evidence>
<keyword evidence="1" id="KW-0812">Transmembrane</keyword>
<dbReference type="Gene3D" id="3.40.50.620">
    <property type="entry name" value="HUPs"/>
    <property type="match status" value="1"/>
</dbReference>
<dbReference type="GO" id="GO:0043164">
    <property type="term" value="P:Gram-negative-bacterium-type cell wall biogenesis"/>
    <property type="evidence" value="ECO:0007669"/>
    <property type="project" value="TreeGrafter"/>
</dbReference>